<organism evidence="1 2">
    <name type="scientific">Glossina pallidipes</name>
    <name type="common">Tsetse fly</name>
    <dbReference type="NCBI Taxonomy" id="7398"/>
    <lineage>
        <taxon>Eukaryota</taxon>
        <taxon>Metazoa</taxon>
        <taxon>Ecdysozoa</taxon>
        <taxon>Arthropoda</taxon>
        <taxon>Hexapoda</taxon>
        <taxon>Insecta</taxon>
        <taxon>Pterygota</taxon>
        <taxon>Neoptera</taxon>
        <taxon>Endopterygota</taxon>
        <taxon>Diptera</taxon>
        <taxon>Brachycera</taxon>
        <taxon>Muscomorpha</taxon>
        <taxon>Hippoboscoidea</taxon>
        <taxon>Glossinidae</taxon>
        <taxon>Glossina</taxon>
    </lineage>
</organism>
<dbReference type="VEuPathDB" id="VectorBase:GPAI005764"/>
<dbReference type="EnsemblMetazoa" id="GPAI005764-RA">
    <property type="protein sequence ID" value="GPAI005764-PA"/>
    <property type="gene ID" value="GPAI005764"/>
</dbReference>
<dbReference type="Proteomes" id="UP000092445">
    <property type="component" value="Unassembled WGS sequence"/>
</dbReference>
<proteinExistence type="predicted"/>
<name>A0A1A9Z6Y6_GLOPL</name>
<reference evidence="2" key="1">
    <citation type="submission" date="2014-03" db="EMBL/GenBank/DDBJ databases">
        <authorList>
            <person name="Aksoy S."/>
            <person name="Warren W."/>
            <person name="Wilson R.K."/>
        </authorList>
    </citation>
    <scope>NUCLEOTIDE SEQUENCE [LARGE SCALE GENOMIC DNA]</scope>
    <source>
        <strain evidence="2">IAEA</strain>
    </source>
</reference>
<evidence type="ECO:0000313" key="1">
    <source>
        <dbReference type="EnsemblMetazoa" id="GPAI005764-PA"/>
    </source>
</evidence>
<protein>
    <submittedName>
        <fullName evidence="1">Uncharacterized protein</fullName>
    </submittedName>
</protein>
<evidence type="ECO:0000313" key="2">
    <source>
        <dbReference type="Proteomes" id="UP000092445"/>
    </source>
</evidence>
<sequence length="127" mass="14148">MQKHGGPEEPQRAEKPSYGILEVPVTNFNKSALQQTTTSKGLPTVSCTNVANEVETVSTTSENTAGQVSLKAFEKMEQLPNTFTAPDITQATEEEIVAESVHRQGYAKHKIQFITCVFYYWVVKAYF</sequence>
<keyword evidence="2" id="KW-1185">Reference proteome</keyword>
<dbReference type="STRING" id="7398.A0A1A9Z6Y6"/>
<dbReference type="AlphaFoldDB" id="A0A1A9Z6Y6"/>
<accession>A0A1A9Z6Y6</accession>
<reference evidence="1" key="2">
    <citation type="submission" date="2020-05" db="UniProtKB">
        <authorList>
            <consortium name="EnsemblMetazoa"/>
        </authorList>
    </citation>
    <scope>IDENTIFICATION</scope>
    <source>
        <strain evidence="1">IAEA</strain>
    </source>
</reference>